<accession>A0AAE3JR97</accession>
<feature type="binding site" evidence="5">
    <location>
        <position position="145"/>
    </location>
    <ligand>
        <name>S-adenosyl-L-methionine</name>
        <dbReference type="ChEBI" id="CHEBI:59789"/>
    </ligand>
</feature>
<sequence length="283" mass="32908">MHLKEIKNIFHKELDSRYPKEEVDSFFAMMMEHYLGLDRFALALKPNLIVTKEEEQPFFEGITELRLERPIQYILGKAHFMGMDLLVNENVLIPRPETEELVRWILSEPRTKNQEPRILDIGTGSGCIAIALAKNLPRAKVYALDISKEALEVAKKNAARNEVEVNFVKADILKIDTIHEKFDIIVSNPPYVRELEKGEINNNVKRYEPELALFVSDRDPLIFYKRIVQFSLGSLRKEGLLFFEVNQYLATETRRLLENPNFSEIELRKDLYGNDRILKGKST</sequence>
<evidence type="ECO:0000256" key="1">
    <source>
        <dbReference type="ARBA" id="ARBA00022603"/>
    </source>
</evidence>
<comment type="function">
    <text evidence="5">Methylates the class 1 translation termination release factors RF1/PrfA and RF2/PrfB on the glutamine residue of the universally conserved GGQ motif.</text>
</comment>
<dbReference type="PROSITE" id="PS00092">
    <property type="entry name" value="N6_MTASE"/>
    <property type="match status" value="1"/>
</dbReference>
<evidence type="ECO:0000256" key="2">
    <source>
        <dbReference type="ARBA" id="ARBA00022679"/>
    </source>
</evidence>
<evidence type="ECO:0000256" key="5">
    <source>
        <dbReference type="HAMAP-Rule" id="MF_02126"/>
    </source>
</evidence>
<dbReference type="InterPro" id="IPR002052">
    <property type="entry name" value="DNA_methylase_N6_adenine_CS"/>
</dbReference>
<evidence type="ECO:0000259" key="7">
    <source>
        <dbReference type="Pfam" id="PF17827"/>
    </source>
</evidence>
<keyword evidence="1 5" id="KW-0489">Methyltransferase</keyword>
<proteinExistence type="inferred from homology"/>
<feature type="binding site" evidence="5">
    <location>
        <position position="188"/>
    </location>
    <ligand>
        <name>S-adenosyl-L-methionine</name>
        <dbReference type="ChEBI" id="CHEBI:59789"/>
    </ligand>
</feature>
<dbReference type="SUPFAM" id="SSF53335">
    <property type="entry name" value="S-adenosyl-L-methionine-dependent methyltransferases"/>
    <property type="match status" value="1"/>
</dbReference>
<feature type="binding site" evidence="5">
    <location>
        <begin position="122"/>
        <end position="126"/>
    </location>
    <ligand>
        <name>S-adenosyl-L-methionine</name>
        <dbReference type="ChEBI" id="CHEBI:59789"/>
    </ligand>
</feature>
<comment type="caution">
    <text evidence="5">Lacks conserved residue(s) required for the propagation of feature annotation.</text>
</comment>
<dbReference type="EMBL" id="JAIRBC010000013">
    <property type="protein sequence ID" value="MCG2461098.1"/>
    <property type="molecule type" value="Genomic_DNA"/>
</dbReference>
<dbReference type="Pfam" id="PF05175">
    <property type="entry name" value="MTS"/>
    <property type="match status" value="1"/>
</dbReference>
<dbReference type="GO" id="GO:0003676">
    <property type="term" value="F:nucleic acid binding"/>
    <property type="evidence" value="ECO:0007669"/>
    <property type="project" value="InterPro"/>
</dbReference>
<evidence type="ECO:0000256" key="4">
    <source>
        <dbReference type="ARBA" id="ARBA00048391"/>
    </source>
</evidence>
<evidence type="ECO:0000259" key="6">
    <source>
        <dbReference type="Pfam" id="PF05175"/>
    </source>
</evidence>
<dbReference type="GO" id="GO:0032259">
    <property type="term" value="P:methylation"/>
    <property type="evidence" value="ECO:0007669"/>
    <property type="project" value="UniProtKB-KW"/>
</dbReference>
<dbReference type="NCBIfam" id="TIGR00536">
    <property type="entry name" value="hemK_fam"/>
    <property type="match status" value="1"/>
</dbReference>
<comment type="catalytic activity">
    <reaction evidence="4 5">
        <text>L-glutaminyl-[peptide chain release factor] + S-adenosyl-L-methionine = N(5)-methyl-L-glutaminyl-[peptide chain release factor] + S-adenosyl-L-homocysteine + H(+)</text>
        <dbReference type="Rhea" id="RHEA:42896"/>
        <dbReference type="Rhea" id="RHEA-COMP:10271"/>
        <dbReference type="Rhea" id="RHEA-COMP:10272"/>
        <dbReference type="ChEBI" id="CHEBI:15378"/>
        <dbReference type="ChEBI" id="CHEBI:30011"/>
        <dbReference type="ChEBI" id="CHEBI:57856"/>
        <dbReference type="ChEBI" id="CHEBI:59789"/>
        <dbReference type="ChEBI" id="CHEBI:61891"/>
        <dbReference type="EC" id="2.1.1.297"/>
    </reaction>
</comment>
<dbReference type="NCBIfam" id="TIGR03534">
    <property type="entry name" value="RF_mod_PrmC"/>
    <property type="match status" value="1"/>
</dbReference>
<dbReference type="GO" id="GO:0102559">
    <property type="term" value="F:peptide chain release factor N(5)-glutamine methyltransferase activity"/>
    <property type="evidence" value="ECO:0007669"/>
    <property type="project" value="UniProtKB-EC"/>
</dbReference>
<dbReference type="Gene3D" id="3.40.50.150">
    <property type="entry name" value="Vaccinia Virus protein VP39"/>
    <property type="match status" value="1"/>
</dbReference>
<keyword evidence="3 5" id="KW-0949">S-adenosyl-L-methionine</keyword>
<keyword evidence="2 5" id="KW-0808">Transferase</keyword>
<dbReference type="AlphaFoldDB" id="A0AAE3JR97"/>
<dbReference type="PANTHER" id="PTHR18895:SF74">
    <property type="entry name" value="MTRF1L RELEASE FACTOR GLUTAMINE METHYLTRANSFERASE"/>
    <property type="match status" value="1"/>
</dbReference>
<reference evidence="8" key="1">
    <citation type="submission" date="2023-02" db="EMBL/GenBank/DDBJ databases">
        <title>Genome of Flavobacteriaceae gen. nov. sp. strain F89.</title>
        <authorList>
            <person name="Wang Y."/>
        </authorList>
    </citation>
    <scope>NUCLEOTIDE SEQUENCE</scope>
    <source>
        <strain evidence="8">F89</strain>
    </source>
</reference>
<feature type="domain" description="Release factor glutamine methyltransferase N-terminal" evidence="7">
    <location>
        <begin position="19"/>
        <end position="76"/>
    </location>
</feature>
<dbReference type="Proteomes" id="UP001200642">
    <property type="component" value="Unassembled WGS sequence"/>
</dbReference>
<dbReference type="InterPro" id="IPR029063">
    <property type="entry name" value="SAM-dependent_MTases_sf"/>
</dbReference>
<name>A0AAE3JR97_9FLAO</name>
<dbReference type="InterPro" id="IPR040758">
    <property type="entry name" value="PrmC_N"/>
</dbReference>
<dbReference type="EC" id="2.1.1.297" evidence="5"/>
<protein>
    <recommendedName>
        <fullName evidence="5">Release factor glutamine methyltransferase</fullName>
        <shortName evidence="5">RF MTase</shortName>
        <ecNumber evidence="5">2.1.1.297</ecNumber>
    </recommendedName>
    <alternativeName>
        <fullName evidence="5">N5-glutamine methyltransferase PrmC</fullName>
    </alternativeName>
    <alternativeName>
        <fullName evidence="5">Protein-(glutamine-N5) MTase PrmC</fullName>
    </alternativeName>
    <alternativeName>
        <fullName evidence="5">Protein-glutamine N-methyltransferase PrmC</fullName>
    </alternativeName>
</protein>
<dbReference type="HAMAP" id="MF_02126">
    <property type="entry name" value="RF_methyltr_PrmC"/>
    <property type="match status" value="1"/>
</dbReference>
<evidence type="ECO:0000313" key="9">
    <source>
        <dbReference type="Proteomes" id="UP001200642"/>
    </source>
</evidence>
<dbReference type="CDD" id="cd02440">
    <property type="entry name" value="AdoMet_MTases"/>
    <property type="match status" value="1"/>
</dbReference>
<evidence type="ECO:0000313" key="8">
    <source>
        <dbReference type="EMBL" id="MCG2461098.1"/>
    </source>
</evidence>
<comment type="caution">
    <text evidence="8">The sequence shown here is derived from an EMBL/GenBank/DDBJ whole genome shotgun (WGS) entry which is preliminary data.</text>
</comment>
<dbReference type="Gene3D" id="1.10.8.10">
    <property type="entry name" value="DNA helicase RuvA subunit, C-terminal domain"/>
    <property type="match status" value="1"/>
</dbReference>
<dbReference type="InterPro" id="IPR007848">
    <property type="entry name" value="Small_mtfrase_dom"/>
</dbReference>
<dbReference type="RefSeq" id="WP_317902246.1">
    <property type="nucleotide sequence ID" value="NZ_JAIRBC010000013.1"/>
</dbReference>
<dbReference type="PANTHER" id="PTHR18895">
    <property type="entry name" value="HEMK METHYLTRANSFERASE"/>
    <property type="match status" value="1"/>
</dbReference>
<comment type="similarity">
    <text evidence="5">Belongs to the protein N5-glutamine methyltransferase family. PrmC subfamily.</text>
</comment>
<feature type="domain" description="Methyltransferase small" evidence="6">
    <location>
        <begin position="112"/>
        <end position="196"/>
    </location>
</feature>
<evidence type="ECO:0000256" key="3">
    <source>
        <dbReference type="ARBA" id="ARBA00022691"/>
    </source>
</evidence>
<organism evidence="8 9">
    <name type="scientific">Cerina litoralis</name>
    <dbReference type="NCBI Taxonomy" id="2874477"/>
    <lineage>
        <taxon>Bacteria</taxon>
        <taxon>Pseudomonadati</taxon>
        <taxon>Bacteroidota</taxon>
        <taxon>Flavobacteriia</taxon>
        <taxon>Flavobacteriales</taxon>
        <taxon>Flavobacteriaceae</taxon>
        <taxon>Cerina</taxon>
    </lineage>
</organism>
<dbReference type="InterPro" id="IPR004556">
    <property type="entry name" value="HemK-like"/>
</dbReference>
<dbReference type="InterPro" id="IPR019874">
    <property type="entry name" value="RF_methyltr_PrmC"/>
</dbReference>
<feature type="binding site" evidence="5">
    <location>
        <begin position="188"/>
        <end position="191"/>
    </location>
    <ligand>
        <name>substrate</name>
    </ligand>
</feature>
<dbReference type="Pfam" id="PF17827">
    <property type="entry name" value="PrmC_N"/>
    <property type="match status" value="1"/>
</dbReference>
<gene>
    <name evidence="5 8" type="primary">prmC</name>
    <name evidence="8" type="ORF">K8352_10100</name>
</gene>
<keyword evidence="9" id="KW-1185">Reference proteome</keyword>
<dbReference type="InterPro" id="IPR050320">
    <property type="entry name" value="N5-glutamine_MTase"/>
</dbReference>